<gene>
    <name evidence="3" type="ORF">ECB94_23770</name>
</gene>
<evidence type="ECO:0000256" key="1">
    <source>
        <dbReference type="ARBA" id="ARBA00009766"/>
    </source>
</evidence>
<organism evidence="3 4">
    <name type="scientific">Vibrio mediterranei</name>
    <dbReference type="NCBI Taxonomy" id="689"/>
    <lineage>
        <taxon>Bacteria</taxon>
        <taxon>Pseudomonadati</taxon>
        <taxon>Pseudomonadota</taxon>
        <taxon>Gammaproteobacteria</taxon>
        <taxon>Vibrionales</taxon>
        <taxon>Vibrionaceae</taxon>
        <taxon>Vibrio</taxon>
    </lineage>
</organism>
<sequence>MKMEQWLTVLFKTPGLFKCSALFSWIVVSLFLSESVVIAGEVNTSKVIVHTVPFESGEFLTGVTDATLSKYGFEEANNSDLSTESDLDNYSDINIANATSAQVVILQKSYGSDGKNKAKVSVSGAGNRVLAAQLGGRNETYIAQEGNNNTAIVGQVGWDLSSESVAVVIQEGDDNEAYIGQKRYRSASSNVSVNQIGNGNIAAVVAGSGADLGISQVGNGSELIINASGSMGIYVNQTN</sequence>
<keyword evidence="2" id="KW-0732">Signal</keyword>
<dbReference type="Pfam" id="PF07012">
    <property type="entry name" value="Curlin_rpt"/>
    <property type="match status" value="1"/>
</dbReference>
<evidence type="ECO:0000313" key="3">
    <source>
        <dbReference type="EMBL" id="AYV24282.1"/>
    </source>
</evidence>
<protein>
    <submittedName>
        <fullName evidence="3">Curlin subunit CsgB</fullName>
    </submittedName>
</protein>
<dbReference type="Proteomes" id="UP000279760">
    <property type="component" value="Chromosome 2"/>
</dbReference>
<evidence type="ECO:0000256" key="2">
    <source>
        <dbReference type="ARBA" id="ARBA00022729"/>
    </source>
</evidence>
<dbReference type="InterPro" id="IPR009742">
    <property type="entry name" value="Curlin_rpt"/>
</dbReference>
<reference evidence="3 4" key="1">
    <citation type="submission" date="2018-11" db="EMBL/GenBank/DDBJ databases">
        <title>Complete Genome Sequence of Vbrio mediterranei 117-T6: a Potential Pathogen Bacteria Isolated from the Conchocelis of Pyropia.</title>
        <authorList>
            <person name="Liu Q."/>
        </authorList>
    </citation>
    <scope>NUCLEOTIDE SEQUENCE [LARGE SCALE GENOMIC DNA]</scope>
    <source>
        <strain evidence="3 4">117-T6</strain>
    </source>
</reference>
<dbReference type="RefSeq" id="WP_124941878.1">
    <property type="nucleotide sequence ID" value="NZ_CP033578.1"/>
</dbReference>
<dbReference type="GO" id="GO:0007155">
    <property type="term" value="P:cell adhesion"/>
    <property type="evidence" value="ECO:0007669"/>
    <property type="project" value="InterPro"/>
</dbReference>
<accession>A0A3G4VL02</accession>
<dbReference type="GO" id="GO:0009289">
    <property type="term" value="C:pilus"/>
    <property type="evidence" value="ECO:0007669"/>
    <property type="project" value="InterPro"/>
</dbReference>
<comment type="similarity">
    <text evidence="1">Belongs to the CsgA/CsgB family.</text>
</comment>
<name>A0A3G4VL02_9VIBR</name>
<proteinExistence type="inferred from homology"/>
<dbReference type="EMBL" id="CP033578">
    <property type="protein sequence ID" value="AYV24282.1"/>
    <property type="molecule type" value="Genomic_DNA"/>
</dbReference>
<dbReference type="AlphaFoldDB" id="A0A3G4VL02"/>
<evidence type="ECO:0000313" key="4">
    <source>
        <dbReference type="Proteomes" id="UP000279760"/>
    </source>
</evidence>